<evidence type="ECO:0000313" key="1">
    <source>
        <dbReference type="EMBL" id="CCA68205.1"/>
    </source>
</evidence>
<dbReference type="EMBL" id="CAFZ01000028">
    <property type="protein sequence ID" value="CCA68205.1"/>
    <property type="molecule type" value="Genomic_DNA"/>
</dbReference>
<dbReference type="InParanoid" id="G4TA97"/>
<dbReference type="InterPro" id="IPR043129">
    <property type="entry name" value="ATPase_NBD"/>
</dbReference>
<dbReference type="PANTHER" id="PTHR14187">
    <property type="entry name" value="ALPHA KINASE/ELONGATION FACTOR 2 KINASE"/>
    <property type="match status" value="1"/>
</dbReference>
<sequence length="274" mass="30252">MFKHTQSHFQSKIANGSAIWNRLRSNMEFVFAIPINWDYTQQQIMCQAAIDAGLFPSHKAEALLHFVTGEEASVHFISAHSSVRHWLRVGSTFGLINTGGSNTSSTLYACTARSPNVVLQQIGASQFVQVGGAGVDSRFQQIIRAKLATSRFGDEETIRDIVDAFEKKTKRLFDGTNTTSVIKFGGIRDMDKAVGIFKGQLTLNKQEILAAFDPVVGDIVGSIRRLMEGHHPQYLLLMGCFGESPYLRARLHQFFGSGNVEIVTAEEPTEKAIA</sequence>
<dbReference type="Gene3D" id="3.90.640.10">
    <property type="entry name" value="Actin, Chain A, domain 4"/>
    <property type="match status" value="1"/>
</dbReference>
<dbReference type="AlphaFoldDB" id="G4TA97"/>
<dbReference type="CDD" id="cd10170">
    <property type="entry name" value="ASKHA_NBD_HSP70"/>
    <property type="match status" value="1"/>
</dbReference>
<dbReference type="PANTHER" id="PTHR14187:SF5">
    <property type="entry name" value="HEAT SHOCK 70 KDA PROTEIN 12A"/>
    <property type="match status" value="1"/>
</dbReference>
<dbReference type="STRING" id="1109443.G4TA97"/>
<gene>
    <name evidence="1" type="ORF">PIIN_02071</name>
</gene>
<evidence type="ECO:0000313" key="2">
    <source>
        <dbReference type="Proteomes" id="UP000007148"/>
    </source>
</evidence>
<protein>
    <submittedName>
        <fullName evidence="1">Uncharacterized protein</fullName>
    </submittedName>
</protein>
<proteinExistence type="predicted"/>
<keyword evidence="2" id="KW-1185">Reference proteome</keyword>
<organism evidence="1 2">
    <name type="scientific">Serendipita indica (strain DSM 11827)</name>
    <name type="common">Root endophyte fungus</name>
    <name type="synonym">Piriformospora indica</name>
    <dbReference type="NCBI Taxonomy" id="1109443"/>
    <lineage>
        <taxon>Eukaryota</taxon>
        <taxon>Fungi</taxon>
        <taxon>Dikarya</taxon>
        <taxon>Basidiomycota</taxon>
        <taxon>Agaricomycotina</taxon>
        <taxon>Agaricomycetes</taxon>
        <taxon>Sebacinales</taxon>
        <taxon>Serendipitaceae</taxon>
        <taxon>Serendipita</taxon>
    </lineage>
</organism>
<dbReference type="Gene3D" id="3.30.420.40">
    <property type="match status" value="2"/>
</dbReference>
<accession>G4TA97</accession>
<dbReference type="OrthoDB" id="2963168at2759"/>
<comment type="caution">
    <text evidence="1">The sequence shown here is derived from an EMBL/GenBank/DDBJ whole genome shotgun (WGS) entry which is preliminary data.</text>
</comment>
<dbReference type="Proteomes" id="UP000007148">
    <property type="component" value="Unassembled WGS sequence"/>
</dbReference>
<dbReference type="SUPFAM" id="SSF53067">
    <property type="entry name" value="Actin-like ATPase domain"/>
    <property type="match status" value="1"/>
</dbReference>
<dbReference type="eggNOG" id="KOG0101">
    <property type="taxonomic scope" value="Eukaryota"/>
</dbReference>
<name>G4TA97_SERID</name>
<dbReference type="HOGENOM" id="CLU_009958_4_0_1"/>
<reference evidence="1 2" key="1">
    <citation type="journal article" date="2011" name="PLoS Pathog.">
        <title>Endophytic Life Strategies Decoded by Genome and Transcriptome Analyses of the Mutualistic Root Symbiont Piriformospora indica.</title>
        <authorList>
            <person name="Zuccaro A."/>
            <person name="Lahrmann U."/>
            <person name="Guldener U."/>
            <person name="Langen G."/>
            <person name="Pfiffi S."/>
            <person name="Biedenkopf D."/>
            <person name="Wong P."/>
            <person name="Samans B."/>
            <person name="Grimm C."/>
            <person name="Basiewicz M."/>
            <person name="Murat C."/>
            <person name="Martin F."/>
            <person name="Kogel K.H."/>
        </authorList>
    </citation>
    <scope>NUCLEOTIDE SEQUENCE [LARGE SCALE GENOMIC DNA]</scope>
    <source>
        <strain evidence="1 2">DSM 11827</strain>
    </source>
</reference>